<keyword evidence="6 8" id="KW-1133">Transmembrane helix</keyword>
<keyword evidence="3" id="KW-1003">Cell membrane</keyword>
<comment type="caution">
    <text evidence="9">The sequence shown here is derived from an EMBL/GenBank/DDBJ whole genome shotgun (WGS) entry which is preliminary data.</text>
</comment>
<protein>
    <submittedName>
        <fullName evidence="10">ABC transporter permease</fullName>
    </submittedName>
    <submittedName>
        <fullName evidence="9">Ribose transport system permease protein</fullName>
    </submittedName>
</protein>
<keyword evidence="7 8" id="KW-0472">Membrane</keyword>
<feature type="transmembrane region" description="Helical" evidence="8">
    <location>
        <begin position="70"/>
        <end position="88"/>
    </location>
</feature>
<evidence type="ECO:0000313" key="9">
    <source>
        <dbReference type="EMBL" id="PXV85611.1"/>
    </source>
</evidence>
<reference evidence="10 11" key="1">
    <citation type="journal article" date="2017" name="Genome Announc.">
        <title>Draft Genome Sequence of a Sporulating and Motile Strain of Lachnotalea glycerini Isolated from Water in Quebec City, Canada.</title>
        <authorList>
            <person name="Maheux A.F."/>
            <person name="Boudreau D.K."/>
            <person name="Berube E."/>
            <person name="Boissinot M."/>
            <person name="Raymond F."/>
            <person name="Brodeur S."/>
            <person name="Corbeil J."/>
            <person name="Isabel S."/>
            <person name="Omar R.F."/>
            <person name="Bergeron M.G."/>
        </authorList>
    </citation>
    <scope>NUCLEOTIDE SEQUENCE [LARGE SCALE GENOMIC DNA]</scope>
    <source>
        <strain evidence="10 11">CCRI-19302</strain>
    </source>
</reference>
<dbReference type="Pfam" id="PF02653">
    <property type="entry name" value="BPD_transp_2"/>
    <property type="match status" value="1"/>
</dbReference>
<feature type="transmembrane region" description="Helical" evidence="8">
    <location>
        <begin position="45"/>
        <end position="64"/>
    </location>
</feature>
<dbReference type="Proteomes" id="UP000216411">
    <property type="component" value="Unassembled WGS sequence"/>
</dbReference>
<feature type="transmembrane region" description="Helical" evidence="8">
    <location>
        <begin position="124"/>
        <end position="145"/>
    </location>
</feature>
<dbReference type="GO" id="GO:0022857">
    <property type="term" value="F:transmembrane transporter activity"/>
    <property type="evidence" value="ECO:0007669"/>
    <property type="project" value="InterPro"/>
</dbReference>
<dbReference type="RefSeq" id="WP_094375764.1">
    <property type="nucleotide sequence ID" value="NZ_NOKA02000021.1"/>
</dbReference>
<comment type="subcellular location">
    <subcellularLocation>
        <location evidence="1">Cell membrane</location>
        <topology evidence="1">Multi-pass membrane protein</topology>
    </subcellularLocation>
</comment>
<feature type="transmembrane region" description="Helical" evidence="8">
    <location>
        <begin position="18"/>
        <end position="38"/>
    </location>
</feature>
<reference evidence="10" key="3">
    <citation type="submission" date="2018-07" db="EMBL/GenBank/DDBJ databases">
        <authorList>
            <person name="Quirk P.G."/>
            <person name="Krulwich T.A."/>
        </authorList>
    </citation>
    <scope>NUCLEOTIDE SEQUENCE</scope>
    <source>
        <strain evidence="10">CCRI-19302</strain>
    </source>
</reference>
<feature type="transmembrane region" description="Helical" evidence="8">
    <location>
        <begin position="95"/>
        <end position="118"/>
    </location>
</feature>
<evidence type="ECO:0000256" key="7">
    <source>
        <dbReference type="ARBA" id="ARBA00023136"/>
    </source>
</evidence>
<dbReference type="AlphaFoldDB" id="A0A255IT24"/>
<evidence type="ECO:0000256" key="6">
    <source>
        <dbReference type="ARBA" id="ARBA00022989"/>
    </source>
</evidence>
<accession>A0A255IT24</accession>
<evidence type="ECO:0000313" key="11">
    <source>
        <dbReference type="Proteomes" id="UP000216411"/>
    </source>
</evidence>
<reference evidence="9 12" key="2">
    <citation type="submission" date="2018-05" db="EMBL/GenBank/DDBJ databases">
        <title>Genomic Encyclopedia of Type Strains, Phase IV (KMG-IV): sequencing the most valuable type-strain genomes for metagenomic binning, comparative biology and taxonomic classification.</title>
        <authorList>
            <person name="Goeker M."/>
        </authorList>
    </citation>
    <scope>NUCLEOTIDE SEQUENCE [LARGE SCALE GENOMIC DNA]</scope>
    <source>
        <strain evidence="9 12">DSM 28816</strain>
    </source>
</reference>
<evidence type="ECO:0000313" key="10">
    <source>
        <dbReference type="EMBL" id="RDY31146.1"/>
    </source>
</evidence>
<dbReference type="EMBL" id="QICS01000016">
    <property type="protein sequence ID" value="PXV85611.1"/>
    <property type="molecule type" value="Genomic_DNA"/>
</dbReference>
<gene>
    <name evidence="9" type="ORF">C8E03_11645</name>
    <name evidence="10" type="ORF">CG710_011190</name>
</gene>
<feature type="transmembrane region" description="Helical" evidence="8">
    <location>
        <begin position="216"/>
        <end position="236"/>
    </location>
</feature>
<evidence type="ECO:0000256" key="5">
    <source>
        <dbReference type="ARBA" id="ARBA00022692"/>
    </source>
</evidence>
<organism evidence="9 12">
    <name type="scientific">Lachnotalea glycerini</name>
    <dbReference type="NCBI Taxonomy" id="1763509"/>
    <lineage>
        <taxon>Bacteria</taxon>
        <taxon>Bacillati</taxon>
        <taxon>Bacillota</taxon>
        <taxon>Clostridia</taxon>
        <taxon>Lachnospirales</taxon>
        <taxon>Lachnospiraceae</taxon>
        <taxon>Lachnotalea</taxon>
    </lineage>
</organism>
<dbReference type="OrthoDB" id="9813906at2"/>
<feature type="transmembrane region" description="Helical" evidence="8">
    <location>
        <begin position="257"/>
        <end position="280"/>
    </location>
</feature>
<evidence type="ECO:0000256" key="8">
    <source>
        <dbReference type="SAM" id="Phobius"/>
    </source>
</evidence>
<feature type="transmembrane region" description="Helical" evidence="8">
    <location>
        <begin position="300"/>
        <end position="317"/>
    </location>
</feature>
<evidence type="ECO:0000256" key="3">
    <source>
        <dbReference type="ARBA" id="ARBA00022475"/>
    </source>
</evidence>
<dbReference type="Proteomes" id="UP000247523">
    <property type="component" value="Unassembled WGS sequence"/>
</dbReference>
<keyword evidence="11" id="KW-1185">Reference proteome</keyword>
<proteinExistence type="predicted"/>
<evidence type="ECO:0000256" key="1">
    <source>
        <dbReference type="ARBA" id="ARBA00004651"/>
    </source>
</evidence>
<evidence type="ECO:0000313" key="12">
    <source>
        <dbReference type="Proteomes" id="UP000247523"/>
    </source>
</evidence>
<sequence>MNSKKIDFKKILSKSQKLWILLIVMLILTILQPGVFLTAANMKSILLSISIYGIMVCGTIFPILLGGIDLSVGAVAAAAGAFAVVQIVKSNYSTSGVIIGVLGGLLLGVFVGLIHGIIVSKFDVPAFLITLASQNIVYGVAQLLTKNNVIPCMEPASFAFLGGGRLFGIPFSIIIMLTIAIISYVLLNKTVLGRNVYAVGGNAEACRLSGVKSKKIIILSYITSGFTAAMAGIVLASMNRQAIAKAAQGYDNYVLTALVVGGASLMGGEGSIIGAIWGAFLVGVISNGLRLIGVTSDYHGIVKCIVIVAAVAFDAHIRHKNSGLQKSNFFFKKGKKLAKEGGSL</sequence>
<dbReference type="CDD" id="cd06579">
    <property type="entry name" value="TM_PBP1_transp_AraH_like"/>
    <property type="match status" value="1"/>
</dbReference>
<dbReference type="PANTHER" id="PTHR32196">
    <property type="entry name" value="ABC TRANSPORTER PERMEASE PROTEIN YPHD-RELATED-RELATED"/>
    <property type="match status" value="1"/>
</dbReference>
<evidence type="ECO:0000256" key="2">
    <source>
        <dbReference type="ARBA" id="ARBA00022448"/>
    </source>
</evidence>
<dbReference type="InterPro" id="IPR001851">
    <property type="entry name" value="ABC_transp_permease"/>
</dbReference>
<name>A0A255IT24_9FIRM</name>
<feature type="transmembrane region" description="Helical" evidence="8">
    <location>
        <begin position="166"/>
        <end position="187"/>
    </location>
</feature>
<keyword evidence="2" id="KW-0813">Transport</keyword>
<dbReference type="GO" id="GO:0005886">
    <property type="term" value="C:plasma membrane"/>
    <property type="evidence" value="ECO:0007669"/>
    <property type="project" value="UniProtKB-SubCell"/>
</dbReference>
<evidence type="ECO:0000256" key="4">
    <source>
        <dbReference type="ARBA" id="ARBA00022519"/>
    </source>
</evidence>
<keyword evidence="4" id="KW-0997">Cell inner membrane</keyword>
<keyword evidence="5 8" id="KW-0812">Transmembrane</keyword>
<dbReference type="EMBL" id="NOKA02000021">
    <property type="protein sequence ID" value="RDY31146.1"/>
    <property type="molecule type" value="Genomic_DNA"/>
</dbReference>
<dbReference type="PANTHER" id="PTHR32196:SF21">
    <property type="entry name" value="ABC TRANSPORTER PERMEASE PROTEIN YPHD-RELATED"/>
    <property type="match status" value="1"/>
</dbReference>